<dbReference type="STRING" id="134849.SAMN05443668_101980"/>
<sequence>MLGHGAHPSALIPLLVSGLYVLREVAGGSPSTHRVDVVRLAARYAEYTGWMAQENGDEGAALWWTRYAVSLSRSGEDHELEAYALVRQAELALYRRDSISTIDLAEKAQRETSDPYVACLAAQREAQGRALDGDELGCRRALDRAASFAAKAQSNGDRLFGSGSLADPIAFATGWSLHDLGQDEASIELLTRELENMPDHAQRMRARCAARLALALASRQRLDEACAVIGPMLGVVRVVDSATVRADLRELASTLRRWRSHRDVRPLIPHLAAALESRIV</sequence>
<evidence type="ECO:0000313" key="2">
    <source>
        <dbReference type="Proteomes" id="UP000184440"/>
    </source>
</evidence>
<organism evidence="1 2">
    <name type="scientific">Cryptosporangium aurantiacum</name>
    <dbReference type="NCBI Taxonomy" id="134849"/>
    <lineage>
        <taxon>Bacteria</taxon>
        <taxon>Bacillati</taxon>
        <taxon>Actinomycetota</taxon>
        <taxon>Actinomycetes</taxon>
        <taxon>Cryptosporangiales</taxon>
        <taxon>Cryptosporangiaceae</taxon>
        <taxon>Cryptosporangium</taxon>
    </lineage>
</organism>
<accession>A0A1M7K3I4</accession>
<proteinExistence type="predicted"/>
<gene>
    <name evidence="1" type="ORF">SAMN05443668_101980</name>
</gene>
<dbReference type="RefSeq" id="WP_245806215.1">
    <property type="nucleotide sequence ID" value="NZ_FRCS01000001.1"/>
</dbReference>
<reference evidence="1 2" key="1">
    <citation type="submission" date="2016-11" db="EMBL/GenBank/DDBJ databases">
        <authorList>
            <person name="Jaros S."/>
            <person name="Januszkiewicz K."/>
            <person name="Wedrychowicz H."/>
        </authorList>
    </citation>
    <scope>NUCLEOTIDE SEQUENCE [LARGE SCALE GENOMIC DNA]</scope>
    <source>
        <strain evidence="1 2">DSM 46144</strain>
    </source>
</reference>
<evidence type="ECO:0000313" key="1">
    <source>
        <dbReference type="EMBL" id="SHM59387.1"/>
    </source>
</evidence>
<name>A0A1M7K3I4_9ACTN</name>
<dbReference type="EMBL" id="FRCS01000001">
    <property type="protein sequence ID" value="SHM59387.1"/>
    <property type="molecule type" value="Genomic_DNA"/>
</dbReference>
<dbReference type="AlphaFoldDB" id="A0A1M7K3I4"/>
<protein>
    <submittedName>
        <fullName evidence="1">Uncharacterized protein</fullName>
    </submittedName>
</protein>
<keyword evidence="2" id="KW-1185">Reference proteome</keyword>
<dbReference type="Proteomes" id="UP000184440">
    <property type="component" value="Unassembled WGS sequence"/>
</dbReference>